<dbReference type="NCBIfam" id="TIGR00447">
    <property type="entry name" value="pth"/>
    <property type="match status" value="1"/>
</dbReference>
<dbReference type="Proteomes" id="UP000824469">
    <property type="component" value="Unassembled WGS sequence"/>
</dbReference>
<name>A0AA38GFJ1_TAXCH</name>
<feature type="non-terminal residue" evidence="6">
    <location>
        <position position="138"/>
    </location>
</feature>
<evidence type="ECO:0000313" key="6">
    <source>
        <dbReference type="EMBL" id="KAH9320837.1"/>
    </source>
</evidence>
<dbReference type="AlphaFoldDB" id="A0AA38GFJ1"/>
<dbReference type="EMBL" id="JAHRHJ020000003">
    <property type="protein sequence ID" value="KAH9320837.1"/>
    <property type="molecule type" value="Genomic_DNA"/>
</dbReference>
<dbReference type="PANTHER" id="PTHR17224:SF1">
    <property type="entry name" value="PEPTIDYL-TRNA HYDROLASE"/>
    <property type="match status" value="1"/>
</dbReference>
<comment type="caution">
    <text evidence="6">The sequence shown here is derived from an EMBL/GenBank/DDBJ whole genome shotgun (WGS) entry which is preliminary data.</text>
</comment>
<evidence type="ECO:0000256" key="1">
    <source>
        <dbReference type="ARBA" id="ARBA00013260"/>
    </source>
</evidence>
<evidence type="ECO:0000256" key="5">
    <source>
        <dbReference type="ARBA" id="ARBA00038063"/>
    </source>
</evidence>
<keyword evidence="7" id="KW-1185">Reference proteome</keyword>
<dbReference type="PANTHER" id="PTHR17224">
    <property type="entry name" value="PEPTIDYL-TRNA HYDROLASE"/>
    <property type="match status" value="1"/>
</dbReference>
<keyword evidence="4" id="KW-0694">RNA-binding</keyword>
<proteinExistence type="inferred from homology"/>
<keyword evidence="3" id="KW-0378">Hydrolase</keyword>
<evidence type="ECO:0000313" key="7">
    <source>
        <dbReference type="Proteomes" id="UP000824469"/>
    </source>
</evidence>
<gene>
    <name evidence="6" type="ORF">KI387_015476</name>
</gene>
<organism evidence="6 7">
    <name type="scientific">Taxus chinensis</name>
    <name type="common">Chinese yew</name>
    <name type="synonym">Taxus wallichiana var. chinensis</name>
    <dbReference type="NCBI Taxonomy" id="29808"/>
    <lineage>
        <taxon>Eukaryota</taxon>
        <taxon>Viridiplantae</taxon>
        <taxon>Streptophyta</taxon>
        <taxon>Embryophyta</taxon>
        <taxon>Tracheophyta</taxon>
        <taxon>Spermatophyta</taxon>
        <taxon>Pinopsida</taxon>
        <taxon>Pinidae</taxon>
        <taxon>Conifers II</taxon>
        <taxon>Cupressales</taxon>
        <taxon>Taxaceae</taxon>
        <taxon>Taxus</taxon>
    </lineage>
</organism>
<evidence type="ECO:0000256" key="4">
    <source>
        <dbReference type="ARBA" id="ARBA00022884"/>
    </source>
</evidence>
<accession>A0AA38GFJ1</accession>
<dbReference type="InterPro" id="IPR018171">
    <property type="entry name" value="Pept_tRNA_hydro_CS"/>
</dbReference>
<dbReference type="Gene3D" id="3.40.50.1470">
    <property type="entry name" value="Peptidyl-tRNA hydrolase"/>
    <property type="match status" value="1"/>
</dbReference>
<dbReference type="PROSITE" id="PS01196">
    <property type="entry name" value="PEPT_TRNA_HYDROL_2"/>
    <property type="match status" value="1"/>
</dbReference>
<dbReference type="GO" id="GO:0000049">
    <property type="term" value="F:tRNA binding"/>
    <property type="evidence" value="ECO:0007669"/>
    <property type="project" value="UniProtKB-KW"/>
</dbReference>
<dbReference type="GO" id="GO:0004045">
    <property type="term" value="F:peptidyl-tRNA hydrolase activity"/>
    <property type="evidence" value="ECO:0007669"/>
    <property type="project" value="UniProtKB-EC"/>
</dbReference>
<keyword evidence="2" id="KW-0820">tRNA-binding</keyword>
<comment type="similarity">
    <text evidence="5">Belongs to the PTH family.</text>
</comment>
<dbReference type="InterPro" id="IPR036416">
    <property type="entry name" value="Pept_tRNA_hydro_sf"/>
</dbReference>
<dbReference type="Pfam" id="PF01195">
    <property type="entry name" value="Pept_tRNA_hydro"/>
    <property type="match status" value="1"/>
</dbReference>
<evidence type="ECO:0000256" key="3">
    <source>
        <dbReference type="ARBA" id="ARBA00022801"/>
    </source>
</evidence>
<dbReference type="EC" id="3.1.1.29" evidence="1"/>
<dbReference type="SUPFAM" id="SSF53178">
    <property type="entry name" value="Peptidyl-tRNA hydrolase-like"/>
    <property type="match status" value="1"/>
</dbReference>
<dbReference type="InterPro" id="IPR001328">
    <property type="entry name" value="Pept_tRNA_hydro"/>
</dbReference>
<evidence type="ECO:0000256" key="2">
    <source>
        <dbReference type="ARBA" id="ARBA00022555"/>
    </source>
</evidence>
<reference evidence="6 7" key="1">
    <citation type="journal article" date="2021" name="Nat. Plants">
        <title>The Taxus genome provides insights into paclitaxel biosynthesis.</title>
        <authorList>
            <person name="Xiong X."/>
            <person name="Gou J."/>
            <person name="Liao Q."/>
            <person name="Li Y."/>
            <person name="Zhou Q."/>
            <person name="Bi G."/>
            <person name="Li C."/>
            <person name="Du R."/>
            <person name="Wang X."/>
            <person name="Sun T."/>
            <person name="Guo L."/>
            <person name="Liang H."/>
            <person name="Lu P."/>
            <person name="Wu Y."/>
            <person name="Zhang Z."/>
            <person name="Ro D.K."/>
            <person name="Shang Y."/>
            <person name="Huang S."/>
            <person name="Yan J."/>
        </authorList>
    </citation>
    <scope>NUCLEOTIDE SEQUENCE [LARGE SCALE GENOMIC DNA]</scope>
    <source>
        <strain evidence="6">Ta-2019</strain>
    </source>
</reference>
<dbReference type="OMA" id="YFKVPLN"/>
<protein>
    <recommendedName>
        <fullName evidence="1">peptidyl-tRNA hydrolase</fullName>
        <ecNumber evidence="1">3.1.1.29</ecNumber>
    </recommendedName>
</protein>
<feature type="non-terminal residue" evidence="6">
    <location>
        <position position="1"/>
    </location>
</feature>
<sequence length="138" mass="15254">VGFEMIDSIAQAEGISLNAIQSKALIGKGYICNAPVLLAKPQTYMNLSGESVAPLAVYYRIPFHRLLLIVDMTDMACGIMRLQAKGGHRLHNGVKSVIEHLKGNHDFPRLYFGIGAPPGRMDPKAYVLQQFSPMEREK</sequence>